<dbReference type="GO" id="GO:0003677">
    <property type="term" value="F:DNA binding"/>
    <property type="evidence" value="ECO:0007669"/>
    <property type="project" value="UniProtKB-KW"/>
</dbReference>
<reference evidence="8 9" key="1">
    <citation type="journal article" date="2015" name="Genome Biol. Evol.">
        <title>Phylogenomic analyses indicate that early fungi evolved digesting cell walls of algal ancestors of land plants.</title>
        <authorList>
            <person name="Chang Y."/>
            <person name="Wang S."/>
            <person name="Sekimoto S."/>
            <person name="Aerts A.L."/>
            <person name="Choi C."/>
            <person name="Clum A."/>
            <person name="LaButti K.M."/>
            <person name="Lindquist E.A."/>
            <person name="Yee Ngan C."/>
            <person name="Ohm R.A."/>
            <person name="Salamov A.A."/>
            <person name="Grigoriev I.V."/>
            <person name="Spatafora J.W."/>
            <person name="Berbee M.L."/>
        </authorList>
    </citation>
    <scope>NUCLEOTIDE SEQUENCE [LARGE SCALE GENOMIC DNA]</scope>
    <source>
        <strain evidence="8 9">JEL478</strain>
    </source>
</reference>
<dbReference type="EMBL" id="KQ965804">
    <property type="protein sequence ID" value="KXS11234.1"/>
    <property type="molecule type" value="Genomic_DNA"/>
</dbReference>
<evidence type="ECO:0000313" key="8">
    <source>
        <dbReference type="EMBL" id="KXS11234.1"/>
    </source>
</evidence>
<dbReference type="STRING" id="1344416.A0A139A3E0"/>
<feature type="compositionally biased region" description="Polar residues" evidence="7">
    <location>
        <begin position="43"/>
        <end position="57"/>
    </location>
</feature>
<dbReference type="GO" id="GO:0005634">
    <property type="term" value="C:nucleus"/>
    <property type="evidence" value="ECO:0007669"/>
    <property type="project" value="UniProtKB-SubCell"/>
</dbReference>
<evidence type="ECO:0000256" key="6">
    <source>
        <dbReference type="RuleBase" id="RU367155"/>
    </source>
</evidence>
<keyword evidence="2 6" id="KW-0805">Transcription regulation</keyword>
<comment type="subcellular location">
    <subcellularLocation>
        <location evidence="1 6">Nucleus</location>
    </subcellularLocation>
</comment>
<dbReference type="PROSITE" id="PS51152">
    <property type="entry name" value="NFYA_HAP2_2"/>
    <property type="match status" value="1"/>
</dbReference>
<keyword evidence="3 6" id="KW-0238">DNA-binding</keyword>
<sequence length="305" mass="33323">MQSERISAGHSSMSMGHHATSRGQLAALGPQGAFSVPPDERSLQNQIANPGSSTSLDEMQYPEADTLYVNPKQYRRILLRREARNRWDAKVKSAQEAASTGPRGYLHESRHRHAMRRPRGPGGRFLTAEEMKEWKLTGKLPPGSKPFNPGDGSNVANSGHDGEPHHHEPSSQQISERPLASAAAQSSTNNRKRRRSSSPPSNLAPPPPLPSSNSALSSQTVPQTDPPANPIASLTAALLPHLQLHFQQMIGASTPPIGVSQDTPNQNQGSADPMAMHWRLHHKPKVRPQVTQLQGLPCLHRKWTI</sequence>
<dbReference type="PANTHER" id="PTHR12632">
    <property type="entry name" value="TRANSCRIPTION FACTOR NF-Y ALPHA-RELATED"/>
    <property type="match status" value="1"/>
</dbReference>
<feature type="region of interest" description="Disordered" evidence="7">
    <location>
        <begin position="88"/>
        <end position="229"/>
    </location>
</feature>
<gene>
    <name evidence="8" type="ORF">M427DRAFT_439935</name>
</gene>
<evidence type="ECO:0000256" key="3">
    <source>
        <dbReference type="ARBA" id="ARBA00023125"/>
    </source>
</evidence>
<evidence type="ECO:0000256" key="5">
    <source>
        <dbReference type="ARBA" id="ARBA00023242"/>
    </source>
</evidence>
<keyword evidence="9" id="KW-1185">Reference proteome</keyword>
<accession>A0A139A3E0</accession>
<comment type="similarity">
    <text evidence="6">Belongs to the NFYA/HAP2 subunit family.</text>
</comment>
<organism evidence="8 9">
    <name type="scientific">Gonapodya prolifera (strain JEL478)</name>
    <name type="common">Monoblepharis prolifera</name>
    <dbReference type="NCBI Taxonomy" id="1344416"/>
    <lineage>
        <taxon>Eukaryota</taxon>
        <taxon>Fungi</taxon>
        <taxon>Fungi incertae sedis</taxon>
        <taxon>Chytridiomycota</taxon>
        <taxon>Chytridiomycota incertae sedis</taxon>
        <taxon>Monoblepharidomycetes</taxon>
        <taxon>Monoblepharidales</taxon>
        <taxon>Gonapodyaceae</taxon>
        <taxon>Gonapodya</taxon>
    </lineage>
</organism>
<feature type="compositionally biased region" description="Basic and acidic residues" evidence="7">
    <location>
        <begin position="160"/>
        <end position="169"/>
    </location>
</feature>
<dbReference type="OrthoDB" id="1097733at2759"/>
<evidence type="ECO:0000256" key="4">
    <source>
        <dbReference type="ARBA" id="ARBA00023163"/>
    </source>
</evidence>
<evidence type="ECO:0000313" key="9">
    <source>
        <dbReference type="Proteomes" id="UP000070544"/>
    </source>
</evidence>
<feature type="compositionally biased region" description="Basic residues" evidence="7">
    <location>
        <begin position="109"/>
        <end position="119"/>
    </location>
</feature>
<dbReference type="Pfam" id="PF02045">
    <property type="entry name" value="CBFB_NFYA"/>
    <property type="match status" value="1"/>
</dbReference>
<dbReference type="PRINTS" id="PR00616">
    <property type="entry name" value="CCAATSUBUNTB"/>
</dbReference>
<proteinExistence type="inferred from homology"/>
<dbReference type="InterPro" id="IPR001289">
    <property type="entry name" value="NFYA"/>
</dbReference>
<protein>
    <recommendedName>
        <fullName evidence="6">Transcriptional activator HAP2</fullName>
    </recommendedName>
</protein>
<dbReference type="GO" id="GO:0003700">
    <property type="term" value="F:DNA-binding transcription factor activity"/>
    <property type="evidence" value="ECO:0007669"/>
    <property type="project" value="UniProtKB-UniRule"/>
</dbReference>
<name>A0A139A3E0_GONPJ</name>
<dbReference type="Proteomes" id="UP000070544">
    <property type="component" value="Unassembled WGS sequence"/>
</dbReference>
<dbReference type="AlphaFoldDB" id="A0A139A3E0"/>
<feature type="region of interest" description="Disordered" evidence="7">
    <location>
        <begin position="1"/>
        <end position="57"/>
    </location>
</feature>
<comment type="function">
    <text evidence="6">Component of the sequence-specific heterotrimeric transcription factor (NF-Y) which specifically recognizes a 5'-CCAAT-3' box motif found in the promoters of its target genes.</text>
</comment>
<dbReference type="SMART" id="SM00521">
    <property type="entry name" value="CBF"/>
    <property type="match status" value="1"/>
</dbReference>
<feature type="compositionally biased region" description="Low complexity" evidence="7">
    <location>
        <begin position="8"/>
        <end position="18"/>
    </location>
</feature>
<dbReference type="Gene3D" id="6.10.250.2430">
    <property type="match status" value="1"/>
</dbReference>
<feature type="compositionally biased region" description="Basic and acidic residues" evidence="7">
    <location>
        <begin position="127"/>
        <end position="136"/>
    </location>
</feature>
<comment type="subunit">
    <text evidence="6">Heterotrimer.</text>
</comment>
<keyword evidence="5 6" id="KW-0539">Nucleus</keyword>
<evidence type="ECO:0000256" key="7">
    <source>
        <dbReference type="SAM" id="MobiDB-lite"/>
    </source>
</evidence>
<evidence type="ECO:0000256" key="1">
    <source>
        <dbReference type="ARBA" id="ARBA00004123"/>
    </source>
</evidence>
<evidence type="ECO:0000256" key="2">
    <source>
        <dbReference type="ARBA" id="ARBA00023015"/>
    </source>
</evidence>
<keyword evidence="4 6" id="KW-0804">Transcription</keyword>